<organism evidence="2 3">
    <name type="scientific">Motilimonas cestriensis</name>
    <dbReference type="NCBI Taxonomy" id="2742685"/>
    <lineage>
        <taxon>Bacteria</taxon>
        <taxon>Pseudomonadati</taxon>
        <taxon>Pseudomonadota</taxon>
        <taxon>Gammaproteobacteria</taxon>
        <taxon>Alteromonadales</taxon>
        <taxon>Alteromonadales genera incertae sedis</taxon>
        <taxon>Motilimonas</taxon>
    </lineage>
</organism>
<keyword evidence="2" id="KW-0328">Glycosyltransferase</keyword>
<name>A0ABS8W762_9GAMM</name>
<reference evidence="2 3" key="1">
    <citation type="journal article" date="2022" name="Environ. Microbiol. Rep.">
        <title>Eco-phylogenetic analyses reveal divergent evolution of vitamin B12 metabolism in the marine bacterial family 'Psychromonadaceae'.</title>
        <authorList>
            <person name="Jin X."/>
            <person name="Yang Y."/>
            <person name="Cao H."/>
            <person name="Gao B."/>
            <person name="Zhao Z."/>
        </authorList>
    </citation>
    <scope>NUCLEOTIDE SEQUENCE [LARGE SCALE GENOMIC DNA]</scope>
    <source>
        <strain evidence="2 3">MKS20</strain>
    </source>
</reference>
<evidence type="ECO:0000313" key="3">
    <source>
        <dbReference type="Proteomes" id="UP001201273"/>
    </source>
</evidence>
<sequence>MIVSVIMPVFNAEKTLLESVNSVLAQSLTDFELILIDDGSTDSSAVIAQQLTAQDQRIKLLSQANQGAPTARNHGISQAKGRYLSFLDADDRWRDDFLIQMSQALKRAQQDFAYCGWQNIGTQQGEPFVPPDYQAMPDKKLKLIQSTRWPIHAVMVNRKLVIENGMFDTRYQTCEDFALWLRLTLSRNIVRVPEVLAYYVHHQHGQQTDNRAQILLDHFQIQQDYFKQHPKLASELGRAQLIQLSEGHLYTQAMTAYWQGDLMAARQVFRHLMKRRYGKIKQWLYMLPSLLPIRLHQQLLALKRGH</sequence>
<dbReference type="EC" id="2.4.-.-" evidence="2"/>
<keyword evidence="2" id="KW-0808">Transferase</keyword>
<dbReference type="InterPro" id="IPR001173">
    <property type="entry name" value="Glyco_trans_2-like"/>
</dbReference>
<dbReference type="RefSeq" id="WP_233051790.1">
    <property type="nucleotide sequence ID" value="NZ_JAIMJA010000004.1"/>
</dbReference>
<protein>
    <submittedName>
        <fullName evidence="2">Glycosyltransferase</fullName>
        <ecNumber evidence="2">2.4.-.-</ecNumber>
    </submittedName>
</protein>
<dbReference type="GO" id="GO:0016757">
    <property type="term" value="F:glycosyltransferase activity"/>
    <property type="evidence" value="ECO:0007669"/>
    <property type="project" value="UniProtKB-KW"/>
</dbReference>
<proteinExistence type="predicted"/>
<dbReference type="PANTHER" id="PTHR43685">
    <property type="entry name" value="GLYCOSYLTRANSFERASE"/>
    <property type="match status" value="1"/>
</dbReference>
<dbReference type="Gene3D" id="3.90.550.10">
    <property type="entry name" value="Spore Coat Polysaccharide Biosynthesis Protein SpsA, Chain A"/>
    <property type="match status" value="1"/>
</dbReference>
<dbReference type="SUPFAM" id="SSF53448">
    <property type="entry name" value="Nucleotide-diphospho-sugar transferases"/>
    <property type="match status" value="1"/>
</dbReference>
<feature type="domain" description="Glycosyltransferase 2-like" evidence="1">
    <location>
        <begin position="4"/>
        <end position="132"/>
    </location>
</feature>
<dbReference type="Pfam" id="PF00535">
    <property type="entry name" value="Glycos_transf_2"/>
    <property type="match status" value="1"/>
</dbReference>
<evidence type="ECO:0000313" key="2">
    <source>
        <dbReference type="EMBL" id="MCE2594212.1"/>
    </source>
</evidence>
<evidence type="ECO:0000259" key="1">
    <source>
        <dbReference type="Pfam" id="PF00535"/>
    </source>
</evidence>
<gene>
    <name evidence="2" type="ORF">K6Y31_05220</name>
</gene>
<dbReference type="EMBL" id="JAIMJA010000004">
    <property type="protein sequence ID" value="MCE2594212.1"/>
    <property type="molecule type" value="Genomic_DNA"/>
</dbReference>
<dbReference type="Proteomes" id="UP001201273">
    <property type="component" value="Unassembled WGS sequence"/>
</dbReference>
<dbReference type="PANTHER" id="PTHR43685:SF2">
    <property type="entry name" value="GLYCOSYLTRANSFERASE 2-LIKE DOMAIN-CONTAINING PROTEIN"/>
    <property type="match status" value="1"/>
</dbReference>
<dbReference type="InterPro" id="IPR029044">
    <property type="entry name" value="Nucleotide-diphossugar_trans"/>
</dbReference>
<keyword evidence="3" id="KW-1185">Reference proteome</keyword>
<accession>A0ABS8W762</accession>
<comment type="caution">
    <text evidence="2">The sequence shown here is derived from an EMBL/GenBank/DDBJ whole genome shotgun (WGS) entry which is preliminary data.</text>
</comment>
<dbReference type="InterPro" id="IPR050834">
    <property type="entry name" value="Glycosyltransf_2"/>
</dbReference>